<dbReference type="SUPFAM" id="SSF51395">
    <property type="entry name" value="FMN-linked oxidoreductases"/>
    <property type="match status" value="1"/>
</dbReference>
<comment type="caution">
    <text evidence="2">The sequence shown here is derived from an EMBL/GenBank/DDBJ whole genome shotgun (WGS) entry which is preliminary data.</text>
</comment>
<dbReference type="InterPro" id="IPR051454">
    <property type="entry name" value="RNA/ubiquinone_mod_enzymes"/>
</dbReference>
<dbReference type="InterPro" id="IPR001539">
    <property type="entry name" value="Peptidase_U32"/>
</dbReference>
<reference evidence="3" key="1">
    <citation type="journal article" date="2019" name="Int. J. Syst. Evol. Microbiol.">
        <title>The Global Catalogue of Microorganisms (GCM) 10K type strain sequencing project: providing services to taxonomists for standard genome sequencing and annotation.</title>
        <authorList>
            <consortium name="The Broad Institute Genomics Platform"/>
            <consortium name="The Broad Institute Genome Sequencing Center for Infectious Disease"/>
            <person name="Wu L."/>
            <person name="Ma J."/>
        </authorList>
    </citation>
    <scope>NUCLEOTIDE SEQUENCE [LARGE SCALE GENOMIC DNA]</scope>
    <source>
        <strain evidence="3">JCM 18715</strain>
    </source>
</reference>
<evidence type="ECO:0000259" key="1">
    <source>
        <dbReference type="Pfam" id="PF12392"/>
    </source>
</evidence>
<dbReference type="EMBL" id="BAABLD010000017">
    <property type="protein sequence ID" value="GAA5171715.1"/>
    <property type="molecule type" value="Genomic_DNA"/>
</dbReference>
<dbReference type="Proteomes" id="UP001500547">
    <property type="component" value="Unassembled WGS sequence"/>
</dbReference>
<dbReference type="PROSITE" id="PS01276">
    <property type="entry name" value="PEPTIDASE_U32"/>
    <property type="match status" value="1"/>
</dbReference>
<protein>
    <submittedName>
        <fullName evidence="2">23S rRNA 5-hydroxycytidine C2501 synthase</fullName>
    </submittedName>
</protein>
<dbReference type="InterPro" id="IPR020988">
    <property type="entry name" value="Pept_U32_collagenase"/>
</dbReference>
<keyword evidence="3" id="KW-1185">Reference proteome</keyword>
<gene>
    <name evidence="2" type="primary">rlhA</name>
    <name evidence="2" type="ORF">GCM10025770_36770</name>
</gene>
<organism evidence="2 3">
    <name type="scientific">Viridibacterium curvum</name>
    <dbReference type="NCBI Taxonomy" id="1101404"/>
    <lineage>
        <taxon>Bacteria</taxon>
        <taxon>Pseudomonadati</taxon>
        <taxon>Pseudomonadota</taxon>
        <taxon>Betaproteobacteria</taxon>
        <taxon>Rhodocyclales</taxon>
        <taxon>Rhodocyclaceae</taxon>
        <taxon>Viridibacterium</taxon>
    </lineage>
</organism>
<evidence type="ECO:0000313" key="3">
    <source>
        <dbReference type="Proteomes" id="UP001500547"/>
    </source>
</evidence>
<dbReference type="PANTHER" id="PTHR30217">
    <property type="entry name" value="PEPTIDASE U32 FAMILY"/>
    <property type="match status" value="1"/>
</dbReference>
<evidence type="ECO:0000313" key="2">
    <source>
        <dbReference type="EMBL" id="GAA5171715.1"/>
    </source>
</evidence>
<dbReference type="PANTHER" id="PTHR30217:SF10">
    <property type="entry name" value="23S RRNA 5-HYDROXYCYTIDINE C2501 SYNTHASE"/>
    <property type="match status" value="1"/>
</dbReference>
<accession>A0ABP9R5B7</accession>
<feature type="domain" description="Peptidase U32 collagenase" evidence="1">
    <location>
        <begin position="392"/>
        <end position="506"/>
    </location>
</feature>
<name>A0ABP9R5B7_9RHOO</name>
<sequence>MSLAPHQLELLSPARTAEIGREAVLHGADAVYIGGPAFGARTNAENSVSDIAGLVEFAHRYGSRIMVTLNTILHDSELDAAQKLVQAYYDAGVDALIVQDMALLELDLPPIQLHASTQCDIRTVEKAKFLSQAGFSQIVLARELTLQQIAAMRAAVAPEIALEFFIHGALCVAFSGNCYISHAHSGRSANRGSCSQDCRLPYTLEDNQGRVVAFDKHLLSMKDNDQSANLRALVDAGIRSFKIEGRYKDMSYVKNITAHYRTLLDEILEERPELASASHGKCSFSFTPEPDKTFNRSATDYFVTGRKEDIGAFDAPTHVGLPLGTVTRLGPDWFEIDADEALANGDGLTWMNKRTVCGVQADVVKQVGAVWRVTPNQKIAELAGLKVGTRISRNRDHAWEQALLKKSADRRITVDMLFSETAQGFLLQLNDESGVRVAVEVAHEKTPAQNADSAGDALRANLCKLGTTIFAARDVGIVWSQPLFVPASLANQMRRDAIAQLEAARLKALPRWTRTPAVEPPVPYPEKSLSYLANVYNAAARRFYTKHGVELIAAAYESHEEDGEVSVMVTKHCLRFSFNLCPKQAKGVQGVQGQVKAEPMTLVNGDERMTLKFDCKPCEMHVVSKMKKHIFNSPPPSVVEIPLTFHKQRPDAAR</sequence>
<dbReference type="Pfam" id="PF12392">
    <property type="entry name" value="DUF3656"/>
    <property type="match status" value="1"/>
</dbReference>
<dbReference type="Pfam" id="PF01136">
    <property type="entry name" value="Peptidase_U32"/>
    <property type="match status" value="1"/>
</dbReference>
<dbReference type="RefSeq" id="WP_345534571.1">
    <property type="nucleotide sequence ID" value="NZ_BAABLD010000017.1"/>
</dbReference>
<proteinExistence type="predicted"/>